<feature type="compositionally biased region" description="Basic and acidic residues" evidence="1">
    <location>
        <begin position="107"/>
        <end position="121"/>
    </location>
</feature>
<dbReference type="Proteomes" id="UP001154282">
    <property type="component" value="Unassembled WGS sequence"/>
</dbReference>
<gene>
    <name evidence="2" type="ORF">LITE_LOCUS37392</name>
</gene>
<evidence type="ECO:0000256" key="1">
    <source>
        <dbReference type="SAM" id="MobiDB-lite"/>
    </source>
</evidence>
<accession>A0AAV0P844</accession>
<comment type="caution">
    <text evidence="2">The sequence shown here is derived from an EMBL/GenBank/DDBJ whole genome shotgun (WGS) entry which is preliminary data.</text>
</comment>
<keyword evidence="3" id="KW-1185">Reference proteome</keyword>
<reference evidence="2" key="1">
    <citation type="submission" date="2022-08" db="EMBL/GenBank/DDBJ databases">
        <authorList>
            <person name="Gutierrez-Valencia J."/>
        </authorList>
    </citation>
    <scope>NUCLEOTIDE SEQUENCE</scope>
</reference>
<evidence type="ECO:0000313" key="3">
    <source>
        <dbReference type="Proteomes" id="UP001154282"/>
    </source>
</evidence>
<proteinExistence type="predicted"/>
<protein>
    <submittedName>
        <fullName evidence="2">Uncharacterized protein</fullName>
    </submittedName>
</protein>
<dbReference type="AlphaFoldDB" id="A0AAV0P844"/>
<sequence>MNRGGRASQVVDLIHLQQNRFDHIVPNQLEPVVPEMMHQVLLPAREEIVDHNHTVPSPNQPVDEMAPDETRPAGDQDPVPFPLQPLRHFPRSTRHLLDQDPPGNRVGHRDPARIRGLENRGRGGGGGEGE</sequence>
<organism evidence="2 3">
    <name type="scientific">Linum tenue</name>
    <dbReference type="NCBI Taxonomy" id="586396"/>
    <lineage>
        <taxon>Eukaryota</taxon>
        <taxon>Viridiplantae</taxon>
        <taxon>Streptophyta</taxon>
        <taxon>Embryophyta</taxon>
        <taxon>Tracheophyta</taxon>
        <taxon>Spermatophyta</taxon>
        <taxon>Magnoliopsida</taxon>
        <taxon>eudicotyledons</taxon>
        <taxon>Gunneridae</taxon>
        <taxon>Pentapetalae</taxon>
        <taxon>rosids</taxon>
        <taxon>fabids</taxon>
        <taxon>Malpighiales</taxon>
        <taxon>Linaceae</taxon>
        <taxon>Linum</taxon>
    </lineage>
</organism>
<dbReference type="EMBL" id="CAMGYJ010000008">
    <property type="protein sequence ID" value="CAI0467332.1"/>
    <property type="molecule type" value="Genomic_DNA"/>
</dbReference>
<evidence type="ECO:0000313" key="2">
    <source>
        <dbReference type="EMBL" id="CAI0467332.1"/>
    </source>
</evidence>
<feature type="region of interest" description="Disordered" evidence="1">
    <location>
        <begin position="52"/>
        <end position="130"/>
    </location>
</feature>
<name>A0AAV0P844_9ROSI</name>